<feature type="non-terminal residue" evidence="1">
    <location>
        <position position="57"/>
    </location>
</feature>
<dbReference type="EMBL" id="JAXCGZ010001375">
    <property type="protein sequence ID" value="KAK7085267.1"/>
    <property type="molecule type" value="Genomic_DNA"/>
</dbReference>
<sequence length="57" mass="6904">KYLDRVTLTEKTSLYSFQGHLGDQDLYTLIAFDYPELFYTLPCGWNRQLCEWWRNHG</sequence>
<dbReference type="GO" id="GO:0005789">
    <property type="term" value="C:endoplasmic reticulum membrane"/>
    <property type="evidence" value="ECO:0007669"/>
    <property type="project" value="TreeGrafter"/>
</dbReference>
<dbReference type="Proteomes" id="UP001381693">
    <property type="component" value="Unassembled WGS sequence"/>
</dbReference>
<gene>
    <name evidence="1" type="primary">XXYLT1_1</name>
    <name evidence="1" type="ORF">SK128_024459</name>
</gene>
<comment type="caution">
    <text evidence="1">The sequence shown here is derived from an EMBL/GenBank/DDBJ whole genome shotgun (WGS) entry which is preliminary data.</text>
</comment>
<dbReference type="PANTHER" id="PTHR46612:SF1">
    <property type="entry name" value="XYLOSIDE XYLOSYLTRANSFERASE 1"/>
    <property type="match status" value="1"/>
</dbReference>
<evidence type="ECO:0000313" key="1">
    <source>
        <dbReference type="EMBL" id="KAK7085267.1"/>
    </source>
</evidence>
<keyword evidence="2" id="KW-1185">Reference proteome</keyword>
<dbReference type="GO" id="GO:0016266">
    <property type="term" value="P:protein O-linked glycosylation via N-acetyl-galactosamine"/>
    <property type="evidence" value="ECO:0007669"/>
    <property type="project" value="TreeGrafter"/>
</dbReference>
<dbReference type="AlphaFoldDB" id="A0AAN9AFX5"/>
<feature type="non-terminal residue" evidence="1">
    <location>
        <position position="1"/>
    </location>
</feature>
<dbReference type="InterPro" id="IPR029044">
    <property type="entry name" value="Nucleotide-diphossugar_trans"/>
</dbReference>
<reference evidence="1 2" key="1">
    <citation type="submission" date="2023-11" db="EMBL/GenBank/DDBJ databases">
        <title>Halocaridina rubra genome assembly.</title>
        <authorList>
            <person name="Smith C."/>
        </authorList>
    </citation>
    <scope>NUCLEOTIDE SEQUENCE [LARGE SCALE GENOMIC DNA]</scope>
    <source>
        <strain evidence="1">EP-1</strain>
        <tissue evidence="1">Whole</tissue>
    </source>
</reference>
<organism evidence="1 2">
    <name type="scientific">Halocaridina rubra</name>
    <name type="common">Hawaiian red shrimp</name>
    <dbReference type="NCBI Taxonomy" id="373956"/>
    <lineage>
        <taxon>Eukaryota</taxon>
        <taxon>Metazoa</taxon>
        <taxon>Ecdysozoa</taxon>
        <taxon>Arthropoda</taxon>
        <taxon>Crustacea</taxon>
        <taxon>Multicrustacea</taxon>
        <taxon>Malacostraca</taxon>
        <taxon>Eumalacostraca</taxon>
        <taxon>Eucarida</taxon>
        <taxon>Decapoda</taxon>
        <taxon>Pleocyemata</taxon>
        <taxon>Caridea</taxon>
        <taxon>Atyoidea</taxon>
        <taxon>Atyidae</taxon>
        <taxon>Halocaridina</taxon>
    </lineage>
</organism>
<dbReference type="PANTHER" id="PTHR46612">
    <property type="entry name" value="XYLOSIDE XYLOSYLTRANSFERASE 1"/>
    <property type="match status" value="1"/>
</dbReference>
<dbReference type="InterPro" id="IPR042465">
    <property type="entry name" value="XXLT1"/>
</dbReference>
<evidence type="ECO:0000313" key="2">
    <source>
        <dbReference type="Proteomes" id="UP001381693"/>
    </source>
</evidence>
<dbReference type="Gene3D" id="3.90.550.10">
    <property type="entry name" value="Spore Coat Polysaccharide Biosynthesis Protein SpsA, Chain A"/>
    <property type="match status" value="1"/>
</dbReference>
<accession>A0AAN9AFX5</accession>
<dbReference type="GO" id="GO:0140560">
    <property type="term" value="F:xylosyl alpha-1,3-xylosyltransferase activity"/>
    <property type="evidence" value="ECO:0007669"/>
    <property type="project" value="TreeGrafter"/>
</dbReference>
<proteinExistence type="predicted"/>
<protein>
    <submittedName>
        <fullName evidence="1">Xyloside xylosyltransferase 1</fullName>
    </submittedName>
</protein>
<name>A0AAN9AFX5_HALRR</name>